<dbReference type="AlphaFoldDB" id="A0A2K2CSG0"/>
<dbReference type="Proteomes" id="UP000008810">
    <property type="component" value="Chromosome 4"/>
</dbReference>
<reference evidence="3" key="3">
    <citation type="submission" date="2018-08" db="UniProtKB">
        <authorList>
            <consortium name="EnsemblPlants"/>
        </authorList>
    </citation>
    <scope>IDENTIFICATION</scope>
    <source>
        <strain evidence="3">cv. Bd21</strain>
    </source>
</reference>
<feature type="region of interest" description="Disordered" evidence="1">
    <location>
        <begin position="50"/>
        <end position="69"/>
    </location>
</feature>
<keyword evidence="4" id="KW-1185">Reference proteome</keyword>
<feature type="compositionally biased region" description="Low complexity" evidence="1">
    <location>
        <begin position="50"/>
        <end position="59"/>
    </location>
</feature>
<proteinExistence type="predicted"/>
<dbReference type="Gramene" id="PNT64971">
    <property type="protein sequence ID" value="PNT64971"/>
    <property type="gene ID" value="BRADI_4g35284v3"/>
</dbReference>
<dbReference type="InParanoid" id="A0A2K2CSG0"/>
<accession>A0A2K2CSG0</accession>
<gene>
    <name evidence="2" type="ORF">BRADI_4g35284v3</name>
</gene>
<organism evidence="2">
    <name type="scientific">Brachypodium distachyon</name>
    <name type="common">Purple false brome</name>
    <name type="synonym">Trachynia distachya</name>
    <dbReference type="NCBI Taxonomy" id="15368"/>
    <lineage>
        <taxon>Eukaryota</taxon>
        <taxon>Viridiplantae</taxon>
        <taxon>Streptophyta</taxon>
        <taxon>Embryophyta</taxon>
        <taxon>Tracheophyta</taxon>
        <taxon>Spermatophyta</taxon>
        <taxon>Magnoliopsida</taxon>
        <taxon>Liliopsida</taxon>
        <taxon>Poales</taxon>
        <taxon>Poaceae</taxon>
        <taxon>BOP clade</taxon>
        <taxon>Pooideae</taxon>
        <taxon>Stipodae</taxon>
        <taxon>Brachypodieae</taxon>
        <taxon>Brachypodium</taxon>
    </lineage>
</organism>
<sequence length="141" mass="14957">MKMKPSKVLGNLSAKHRTRFGVGARGTGTRPAPAPTRHAAFRTSCCRPIRAAGAPRPRGTFSGDSTAIAGQERPSNSSVCFVVLTNMLGCSDLCCACLQNRTRFAPSDLPCVLTPLPPLLLLPILSPRCHAMDDWPPGTSS</sequence>
<name>A0A2K2CSG0_BRADI</name>
<dbReference type="EnsemblPlants" id="PNT64971">
    <property type="protein sequence ID" value="PNT64971"/>
    <property type="gene ID" value="BRADI_4g35284v3"/>
</dbReference>
<evidence type="ECO:0000313" key="4">
    <source>
        <dbReference type="Proteomes" id="UP000008810"/>
    </source>
</evidence>
<evidence type="ECO:0000313" key="2">
    <source>
        <dbReference type="EMBL" id="PNT64971.1"/>
    </source>
</evidence>
<evidence type="ECO:0000313" key="3">
    <source>
        <dbReference type="EnsemblPlants" id="PNT64971"/>
    </source>
</evidence>
<reference evidence="2 3" key="1">
    <citation type="journal article" date="2010" name="Nature">
        <title>Genome sequencing and analysis of the model grass Brachypodium distachyon.</title>
        <authorList>
            <consortium name="International Brachypodium Initiative"/>
        </authorList>
    </citation>
    <scope>NUCLEOTIDE SEQUENCE [LARGE SCALE GENOMIC DNA]</scope>
    <source>
        <strain evidence="2 3">Bd21</strain>
    </source>
</reference>
<evidence type="ECO:0000256" key="1">
    <source>
        <dbReference type="SAM" id="MobiDB-lite"/>
    </source>
</evidence>
<dbReference type="EMBL" id="CM000883">
    <property type="protein sequence ID" value="PNT64971.1"/>
    <property type="molecule type" value="Genomic_DNA"/>
</dbReference>
<reference evidence="2" key="2">
    <citation type="submission" date="2017-06" db="EMBL/GenBank/DDBJ databases">
        <title>WGS assembly of Brachypodium distachyon.</title>
        <authorList>
            <consortium name="The International Brachypodium Initiative"/>
            <person name="Lucas S."/>
            <person name="Harmon-Smith M."/>
            <person name="Lail K."/>
            <person name="Tice H."/>
            <person name="Grimwood J."/>
            <person name="Bruce D."/>
            <person name="Barry K."/>
            <person name="Shu S."/>
            <person name="Lindquist E."/>
            <person name="Wang M."/>
            <person name="Pitluck S."/>
            <person name="Vogel J.P."/>
            <person name="Garvin D.F."/>
            <person name="Mockler T.C."/>
            <person name="Schmutz J."/>
            <person name="Rokhsar D."/>
            <person name="Bevan M.W."/>
        </authorList>
    </citation>
    <scope>NUCLEOTIDE SEQUENCE</scope>
    <source>
        <strain evidence="2">Bd21</strain>
    </source>
</reference>
<protein>
    <submittedName>
        <fullName evidence="2 3">Uncharacterized protein</fullName>
    </submittedName>
</protein>